<dbReference type="PROSITE" id="PS50949">
    <property type="entry name" value="HTH_GNTR"/>
    <property type="match status" value="1"/>
</dbReference>
<dbReference type="Pfam" id="PF00392">
    <property type="entry name" value="GntR"/>
    <property type="match status" value="1"/>
</dbReference>
<dbReference type="GO" id="GO:0003700">
    <property type="term" value="F:DNA-binding transcription factor activity"/>
    <property type="evidence" value="ECO:0007669"/>
    <property type="project" value="InterPro"/>
</dbReference>
<dbReference type="Gene3D" id="1.20.120.530">
    <property type="entry name" value="GntR ligand-binding domain-like"/>
    <property type="match status" value="1"/>
</dbReference>
<reference evidence="5 6" key="1">
    <citation type="submission" date="2014-01" db="EMBL/GenBank/DDBJ databases">
        <title>Actinotalea ferrariae CF5-4.</title>
        <authorList>
            <person name="Chen F."/>
            <person name="Li Y."/>
            <person name="Wang G."/>
        </authorList>
    </citation>
    <scope>NUCLEOTIDE SEQUENCE [LARGE SCALE GENOMIC DNA]</scope>
    <source>
        <strain evidence="5 6">CF5-4</strain>
    </source>
</reference>
<evidence type="ECO:0000256" key="3">
    <source>
        <dbReference type="ARBA" id="ARBA00023163"/>
    </source>
</evidence>
<dbReference type="Proteomes" id="UP000019753">
    <property type="component" value="Unassembled WGS sequence"/>
</dbReference>
<keyword evidence="1" id="KW-0805">Transcription regulation</keyword>
<dbReference type="PANTHER" id="PTHR43537:SF41">
    <property type="entry name" value="TRANSCRIPTIONAL REGULATORY PROTEIN"/>
    <property type="match status" value="1"/>
</dbReference>
<dbReference type="SMART" id="SM00895">
    <property type="entry name" value="FCD"/>
    <property type="match status" value="1"/>
</dbReference>
<comment type="caution">
    <text evidence="5">The sequence shown here is derived from an EMBL/GenBank/DDBJ whole genome shotgun (WGS) entry which is preliminary data.</text>
</comment>
<name>A0A021VSC8_9CELL</name>
<dbReference type="RefSeq" id="WP_034224324.1">
    <property type="nucleotide sequence ID" value="NZ_AXCW01000047.1"/>
</dbReference>
<keyword evidence="6" id="KW-1185">Reference proteome</keyword>
<dbReference type="PANTHER" id="PTHR43537">
    <property type="entry name" value="TRANSCRIPTIONAL REGULATOR, GNTR FAMILY"/>
    <property type="match status" value="1"/>
</dbReference>
<evidence type="ECO:0000313" key="6">
    <source>
        <dbReference type="Proteomes" id="UP000019753"/>
    </source>
</evidence>
<evidence type="ECO:0000313" key="5">
    <source>
        <dbReference type="EMBL" id="EYR64109.1"/>
    </source>
</evidence>
<organism evidence="5 6">
    <name type="scientific">Actinotalea ferrariae CF5-4</name>
    <dbReference type="NCBI Taxonomy" id="948458"/>
    <lineage>
        <taxon>Bacteria</taxon>
        <taxon>Bacillati</taxon>
        <taxon>Actinomycetota</taxon>
        <taxon>Actinomycetes</taxon>
        <taxon>Micrococcales</taxon>
        <taxon>Cellulomonadaceae</taxon>
        <taxon>Actinotalea</taxon>
    </lineage>
</organism>
<evidence type="ECO:0000256" key="2">
    <source>
        <dbReference type="ARBA" id="ARBA00023125"/>
    </source>
</evidence>
<sequence length="226" mass="25233">MTTTQPADAPTTDTGPASDRIVDGLRRQILTGARAPGTRILQEDLAREFNASRLPVRDALRRLEGEGLVRLVANTGAWVESLSVHECTEAYLIRERLEPLLLSLSAPHLDDAVVDRLADLATRMQGADLETFLRLDREFHLLSYSGGAAPSIEEIVRRLWNSTQPYRRAYAVLVGVADSPATHAEHTLLVEALRRRDPQDAAHVLELHIRRTRVELARHPDVFDTD</sequence>
<proteinExistence type="predicted"/>
<dbReference type="SMART" id="SM00345">
    <property type="entry name" value="HTH_GNTR"/>
    <property type="match status" value="1"/>
</dbReference>
<gene>
    <name evidence="5" type="ORF">N866_15585</name>
</gene>
<dbReference type="GO" id="GO:0003677">
    <property type="term" value="F:DNA binding"/>
    <property type="evidence" value="ECO:0007669"/>
    <property type="project" value="UniProtKB-KW"/>
</dbReference>
<evidence type="ECO:0000256" key="1">
    <source>
        <dbReference type="ARBA" id="ARBA00023015"/>
    </source>
</evidence>
<dbReference type="InterPro" id="IPR036390">
    <property type="entry name" value="WH_DNA-bd_sf"/>
</dbReference>
<dbReference type="EMBL" id="AXCW01000047">
    <property type="protein sequence ID" value="EYR64109.1"/>
    <property type="molecule type" value="Genomic_DNA"/>
</dbReference>
<dbReference type="OrthoDB" id="9816161at2"/>
<accession>A0A021VSC8</accession>
<dbReference type="Pfam" id="PF07729">
    <property type="entry name" value="FCD"/>
    <property type="match status" value="1"/>
</dbReference>
<keyword evidence="2" id="KW-0238">DNA-binding</keyword>
<dbReference type="AlphaFoldDB" id="A0A021VSC8"/>
<dbReference type="InterPro" id="IPR000524">
    <property type="entry name" value="Tscrpt_reg_HTH_GntR"/>
</dbReference>
<dbReference type="SUPFAM" id="SSF46785">
    <property type="entry name" value="Winged helix' DNA-binding domain"/>
    <property type="match status" value="1"/>
</dbReference>
<evidence type="ECO:0000259" key="4">
    <source>
        <dbReference type="PROSITE" id="PS50949"/>
    </source>
</evidence>
<dbReference type="InterPro" id="IPR008920">
    <property type="entry name" value="TF_FadR/GntR_C"/>
</dbReference>
<protein>
    <submittedName>
        <fullName evidence="5">GntR family transcriptional regulator</fullName>
    </submittedName>
</protein>
<dbReference type="InterPro" id="IPR011711">
    <property type="entry name" value="GntR_C"/>
</dbReference>
<dbReference type="InterPro" id="IPR036388">
    <property type="entry name" value="WH-like_DNA-bd_sf"/>
</dbReference>
<keyword evidence="3" id="KW-0804">Transcription</keyword>
<feature type="domain" description="HTH gntR-type" evidence="4">
    <location>
        <begin position="15"/>
        <end position="82"/>
    </location>
</feature>
<dbReference type="Gene3D" id="1.10.10.10">
    <property type="entry name" value="Winged helix-like DNA-binding domain superfamily/Winged helix DNA-binding domain"/>
    <property type="match status" value="1"/>
</dbReference>
<dbReference type="SUPFAM" id="SSF48008">
    <property type="entry name" value="GntR ligand-binding domain-like"/>
    <property type="match status" value="1"/>
</dbReference>
<dbReference type="CDD" id="cd07377">
    <property type="entry name" value="WHTH_GntR"/>
    <property type="match status" value="1"/>
</dbReference>